<evidence type="ECO:0000313" key="1">
    <source>
        <dbReference type="EMBL" id="KAI0293290.1"/>
    </source>
</evidence>
<dbReference type="AlphaFoldDB" id="A0AAD4QIT2"/>
<dbReference type="Gene3D" id="2.60.120.620">
    <property type="entry name" value="q2cbj1_9rhob like domain"/>
    <property type="match status" value="1"/>
</dbReference>
<accession>A0AAD4QIT2</accession>
<dbReference type="Proteomes" id="UP001203297">
    <property type="component" value="Unassembled WGS sequence"/>
</dbReference>
<reference evidence="1" key="1">
    <citation type="journal article" date="2022" name="New Phytol.">
        <title>Evolutionary transition to the ectomycorrhizal habit in the genomes of a hyperdiverse lineage of mushroom-forming fungi.</title>
        <authorList>
            <person name="Looney B."/>
            <person name="Miyauchi S."/>
            <person name="Morin E."/>
            <person name="Drula E."/>
            <person name="Courty P.E."/>
            <person name="Kohler A."/>
            <person name="Kuo A."/>
            <person name="LaButti K."/>
            <person name="Pangilinan J."/>
            <person name="Lipzen A."/>
            <person name="Riley R."/>
            <person name="Andreopoulos W."/>
            <person name="He G."/>
            <person name="Johnson J."/>
            <person name="Nolan M."/>
            <person name="Tritt A."/>
            <person name="Barry K.W."/>
            <person name="Grigoriev I.V."/>
            <person name="Nagy L.G."/>
            <person name="Hibbett D."/>
            <person name="Henrissat B."/>
            <person name="Matheny P.B."/>
            <person name="Labbe J."/>
            <person name="Martin F.M."/>
        </authorList>
    </citation>
    <scope>NUCLEOTIDE SEQUENCE</scope>
    <source>
        <strain evidence="1">BPL690</strain>
    </source>
</reference>
<evidence type="ECO:0000313" key="2">
    <source>
        <dbReference type="Proteomes" id="UP001203297"/>
    </source>
</evidence>
<dbReference type="EMBL" id="WTXG01000099">
    <property type="protein sequence ID" value="KAI0293290.1"/>
    <property type="molecule type" value="Genomic_DNA"/>
</dbReference>
<protein>
    <recommendedName>
        <fullName evidence="3">Fe2OG dioxygenase domain-containing protein</fullName>
    </recommendedName>
</protein>
<sequence length="368" mass="41245">MDDKARKMDSECFATPLVPDRTDLVKIVRGYLLEGTDSTREIKLELCRLNVYDKGSGSGSSFFKSYVDTPPPDGKKKMFGSLVIVFPTPHEGGTLRLRHHGQEWTFDSALELAGVRTPTIGYIAFFSDVKHKVAPVTSGHRVTLTYNLHFDDNGPASATDSKLLSYHQPAANERTFRTTLEALLENGEFLPEGGTLGFGLRHVYPVVQRGSLNHVYDLLKGSDAAIYRSFRALGFDPVLYLYHEWYSPESETIEAVISEEVIDILGELDVMDVTMAIYNNGGVVVWVDGGDSMGRFPRWKNPEKVHWVTPVTEFNHWGNPYPTYGNQLEVDFVYGDLCLVVRIGKAGERLVCPTVRQIRKACQSRSRS</sequence>
<evidence type="ECO:0008006" key="3">
    <source>
        <dbReference type="Google" id="ProtNLM"/>
    </source>
</evidence>
<dbReference type="PANTHER" id="PTHR33099:SF14">
    <property type="entry name" value="PROLYL 4-HYDROXYLASE ALPHA SUBUNIT FE(2+) 2OG DIOXYGENASE DOMAIN-CONTAINING PROTEIN"/>
    <property type="match status" value="1"/>
</dbReference>
<comment type="caution">
    <text evidence="1">The sequence shown here is derived from an EMBL/GenBank/DDBJ whole genome shotgun (WGS) entry which is preliminary data.</text>
</comment>
<proteinExistence type="predicted"/>
<dbReference type="PANTHER" id="PTHR33099">
    <property type="entry name" value="FE2OG DIOXYGENASE DOMAIN-CONTAINING PROTEIN"/>
    <property type="match status" value="1"/>
</dbReference>
<keyword evidence="2" id="KW-1185">Reference proteome</keyword>
<gene>
    <name evidence="1" type="ORF">B0F90DRAFT_1763795</name>
</gene>
<name>A0AAD4QIT2_9AGAM</name>
<organism evidence="1 2">
    <name type="scientific">Multifurca ochricompacta</name>
    <dbReference type="NCBI Taxonomy" id="376703"/>
    <lineage>
        <taxon>Eukaryota</taxon>
        <taxon>Fungi</taxon>
        <taxon>Dikarya</taxon>
        <taxon>Basidiomycota</taxon>
        <taxon>Agaricomycotina</taxon>
        <taxon>Agaricomycetes</taxon>
        <taxon>Russulales</taxon>
        <taxon>Russulaceae</taxon>
        <taxon>Multifurca</taxon>
    </lineage>
</organism>